<reference evidence="1 2" key="1">
    <citation type="submission" date="2011-08" db="EMBL/GenBank/DDBJ databases">
        <authorList>
            <person name="Weinstock G."/>
            <person name="Sodergren E."/>
            <person name="Clifton S."/>
            <person name="Fulton L."/>
            <person name="Fulton B."/>
            <person name="Courtney L."/>
            <person name="Fronick C."/>
            <person name="Harrison M."/>
            <person name="Strong C."/>
            <person name="Farmer C."/>
            <person name="Delahaunty K."/>
            <person name="Markovic C."/>
            <person name="Hall O."/>
            <person name="Minx P."/>
            <person name="Tomlinson C."/>
            <person name="Mitreva M."/>
            <person name="Hou S."/>
            <person name="Chen J."/>
            <person name="Wollam A."/>
            <person name="Pepin K.H."/>
            <person name="Johnson M."/>
            <person name="Bhonagiri V."/>
            <person name="Zhang X."/>
            <person name="Suruliraj S."/>
            <person name="Warren W."/>
            <person name="Chinwalla A."/>
            <person name="Mardis E.R."/>
            <person name="Wilson R.K."/>
        </authorList>
    </citation>
    <scope>NUCLEOTIDE SEQUENCE [LARGE SCALE GENOMIC DNA]</scope>
    <source>
        <strain evidence="1 2">ATCC 51873</strain>
    </source>
</reference>
<evidence type="ECO:0000313" key="1">
    <source>
        <dbReference type="EMBL" id="EHM44927.1"/>
    </source>
</evidence>
<proteinExistence type="predicted"/>
<organism evidence="1 2">
    <name type="scientific">Hafnia alvei ATCC 51873</name>
    <dbReference type="NCBI Taxonomy" id="1002364"/>
    <lineage>
        <taxon>Bacteria</taxon>
        <taxon>Pseudomonadati</taxon>
        <taxon>Pseudomonadota</taxon>
        <taxon>Gammaproteobacteria</taxon>
        <taxon>Enterobacterales</taxon>
        <taxon>Hafniaceae</taxon>
        <taxon>Hafnia</taxon>
    </lineage>
</organism>
<name>G9Y3V9_HAFAL</name>
<gene>
    <name evidence="1" type="ORF">HMPREF0454_01240</name>
</gene>
<dbReference type="AlphaFoldDB" id="G9Y3V9"/>
<dbReference type="EMBL" id="AGCI01000026">
    <property type="protein sequence ID" value="EHM44927.1"/>
    <property type="molecule type" value="Genomic_DNA"/>
</dbReference>
<accession>G9Y3V9</accession>
<dbReference type="HOGENOM" id="CLU_3216929_0_0_6"/>
<protein>
    <submittedName>
        <fullName evidence="1">Uncharacterized protein</fullName>
    </submittedName>
</protein>
<comment type="caution">
    <text evidence="1">The sequence shown here is derived from an EMBL/GenBank/DDBJ whole genome shotgun (WGS) entry which is preliminary data.</text>
</comment>
<evidence type="ECO:0000313" key="2">
    <source>
        <dbReference type="Proteomes" id="UP000005959"/>
    </source>
</evidence>
<dbReference type="Proteomes" id="UP000005959">
    <property type="component" value="Unassembled WGS sequence"/>
</dbReference>
<sequence length="44" mass="5158">MHNISSYNGVVSVHNFIGEISPHSRYFTHNADELRVTLVDWERE</sequence>